<accession>A0A3R8P6P7</accession>
<organism evidence="2 3">
    <name type="scientific">Saccharopolyspora rhizosphaerae</name>
    <dbReference type="NCBI Taxonomy" id="2492662"/>
    <lineage>
        <taxon>Bacteria</taxon>
        <taxon>Bacillati</taxon>
        <taxon>Actinomycetota</taxon>
        <taxon>Actinomycetes</taxon>
        <taxon>Pseudonocardiales</taxon>
        <taxon>Pseudonocardiaceae</taxon>
        <taxon>Saccharopolyspora</taxon>
    </lineage>
</organism>
<sequence>MGCNGSMAEFSAATLQPGQTESNDQGERIGKSAGGRLVQMRRRRAERGFVVTVDAEPRPDVPAEVVTHEWAAANKAFDRLMREY</sequence>
<feature type="region of interest" description="Disordered" evidence="1">
    <location>
        <begin position="1"/>
        <end position="38"/>
    </location>
</feature>
<keyword evidence="3" id="KW-1185">Reference proteome</keyword>
<evidence type="ECO:0000313" key="2">
    <source>
        <dbReference type="EMBL" id="RRO20728.1"/>
    </source>
</evidence>
<feature type="compositionally biased region" description="Polar residues" evidence="1">
    <location>
        <begin position="13"/>
        <end position="23"/>
    </location>
</feature>
<gene>
    <name evidence="2" type="ORF">EIL87_00180</name>
</gene>
<protein>
    <submittedName>
        <fullName evidence="2">Uncharacterized protein</fullName>
    </submittedName>
</protein>
<proteinExistence type="predicted"/>
<dbReference type="OrthoDB" id="3693749at2"/>
<dbReference type="AlphaFoldDB" id="A0A3R8P6P7"/>
<evidence type="ECO:0000313" key="3">
    <source>
        <dbReference type="Proteomes" id="UP000274515"/>
    </source>
</evidence>
<comment type="caution">
    <text evidence="2">The sequence shown here is derived from an EMBL/GenBank/DDBJ whole genome shotgun (WGS) entry which is preliminary data.</text>
</comment>
<name>A0A3R8P6P7_9PSEU</name>
<reference evidence="2 3" key="1">
    <citation type="submission" date="2018-11" db="EMBL/GenBank/DDBJ databases">
        <title>Saccharopolyspora rhizosphaerae sp. nov., an actinomycete isolated from rhizosphere soil in Thailand.</title>
        <authorList>
            <person name="Intra B."/>
            <person name="Euanorasetr J."/>
            <person name="Take A."/>
            <person name="Inahashi Y."/>
            <person name="Mori M."/>
            <person name="Panbangred W."/>
            <person name="Matsumoto A."/>
        </authorList>
    </citation>
    <scope>NUCLEOTIDE SEQUENCE [LARGE SCALE GENOMIC DNA]</scope>
    <source>
        <strain evidence="2 3">H219</strain>
    </source>
</reference>
<evidence type="ECO:0000256" key="1">
    <source>
        <dbReference type="SAM" id="MobiDB-lite"/>
    </source>
</evidence>
<dbReference type="EMBL" id="RSAA01000001">
    <property type="protein sequence ID" value="RRO20728.1"/>
    <property type="molecule type" value="Genomic_DNA"/>
</dbReference>
<dbReference type="Proteomes" id="UP000274515">
    <property type="component" value="Unassembled WGS sequence"/>
</dbReference>